<feature type="transmembrane region" description="Helical" evidence="6">
    <location>
        <begin position="179"/>
        <end position="200"/>
    </location>
</feature>
<gene>
    <name evidence="7" type="ORF">B2J93_2312</name>
</gene>
<dbReference type="STRING" id="503106.A0A218Z249"/>
<feature type="transmembrane region" description="Helical" evidence="6">
    <location>
        <begin position="207"/>
        <end position="224"/>
    </location>
</feature>
<sequence>MSWLASLWSRSYNPAYLSALCLVVIQVGIGCIMMSSQTGGKYAFSTSGSVTISEFCKFLISSALIVRACARDAAHPTPTHEAILISPMSDDERKDAEEGAESERMIYEHELGRKKRSLFAAYAATLDKVSVENRFGFAKLALLYALINNTVTCPLPSLWGTPTDLWAQIFVAYKLADPGTVALIKSGVILITALLMVFALNSDISKVQWIAIIIQLCGLVTTQYRPETGSSYPYSTYMVLIFQVTISAVAGVYNQALLKSDQASIHAQNAVLYGCGVCINAMVHLTLSYYAGNEPGLFEGYTSAAAYLVIVSNVFIGLAITAVYKYANAVIKCLATAVATGILLYISPILFGTNTAPLIFPGGLIVFISSYLYMEFPAAKRPVVTLTEERKSRRPFHFISSNPILRAPLLAAFTGATIGIICFCETMQLPQGEPPAEVETLHSPFNTTMAFIRWNSHHEERVPLIQKYEPFFHTLHLSMPSYIDSPLKTEFQNLTHDNWGDGLFPYVQIARTMRYILEQARNESSAPNRSAADITGLFQFHFDAWIHPMDFAEEDYTKMWMAISRHGDGIGGGPTFVCMTKRERLGGWQGLLGDRNWHYALLHALSDLAAAGTEFRFNPREWCVGWSDIYYIPRHLWPDYIYLATLFGAHGVFHELAIPTILHIIDQTRRQRELSSIVNWMGDCYGGCCSEGATLDDLLEHRCGHKLNYLGDPEIVTTHFQRLDYAARLLGRPNPLRDVQLPPSQPRNWTAYTQTLSPEALAAYRAAEDRVPLNHTMSDNVPPSFAFNQTGLEPAPTEEELRQQEEDRLRHLAAAQAAEAARKAAEEAQRAQELMEAEAEQRKLAEKLAEMMKAAEEERTRAGDLLTPAERNTTTMQENET</sequence>
<feature type="transmembrane region" description="Helical" evidence="6">
    <location>
        <begin position="15"/>
        <end position="34"/>
    </location>
</feature>
<organism evidence="7 8">
    <name type="scientific">Diplocarpon coronariae</name>
    <dbReference type="NCBI Taxonomy" id="2795749"/>
    <lineage>
        <taxon>Eukaryota</taxon>
        <taxon>Fungi</taxon>
        <taxon>Dikarya</taxon>
        <taxon>Ascomycota</taxon>
        <taxon>Pezizomycotina</taxon>
        <taxon>Leotiomycetes</taxon>
        <taxon>Helotiales</taxon>
        <taxon>Drepanopezizaceae</taxon>
        <taxon>Diplocarpon</taxon>
    </lineage>
</organism>
<feature type="transmembrane region" description="Helical" evidence="6">
    <location>
        <begin position="395"/>
        <end position="421"/>
    </location>
</feature>
<dbReference type="GO" id="GO:0015165">
    <property type="term" value="F:pyrimidine nucleotide-sugar transmembrane transporter activity"/>
    <property type="evidence" value="ECO:0007669"/>
    <property type="project" value="InterPro"/>
</dbReference>
<comment type="subcellular location">
    <subcellularLocation>
        <location evidence="1">Membrane</location>
        <topology evidence="1">Multi-pass membrane protein</topology>
    </subcellularLocation>
</comment>
<feature type="transmembrane region" description="Helical" evidence="6">
    <location>
        <begin position="304"/>
        <end position="324"/>
    </location>
</feature>
<keyword evidence="8" id="KW-1185">Reference proteome</keyword>
<dbReference type="InParanoid" id="A0A218Z249"/>
<evidence type="ECO:0000313" key="7">
    <source>
        <dbReference type="EMBL" id="OWP01720.1"/>
    </source>
</evidence>
<evidence type="ECO:0000256" key="1">
    <source>
        <dbReference type="ARBA" id="ARBA00004141"/>
    </source>
</evidence>
<protein>
    <submittedName>
        <fullName evidence="7">UDP-galactose transporter</fullName>
    </submittedName>
</protein>
<dbReference type="PANTHER" id="PTHR10231">
    <property type="entry name" value="NUCLEOTIDE-SUGAR TRANSMEMBRANE TRANSPORTER"/>
    <property type="match status" value="1"/>
</dbReference>
<evidence type="ECO:0000313" key="8">
    <source>
        <dbReference type="Proteomes" id="UP000242519"/>
    </source>
</evidence>
<dbReference type="SUPFAM" id="SSF103481">
    <property type="entry name" value="Multidrug resistance efflux transporter EmrE"/>
    <property type="match status" value="1"/>
</dbReference>
<keyword evidence="2 6" id="KW-0812">Transmembrane</keyword>
<dbReference type="InterPro" id="IPR037185">
    <property type="entry name" value="EmrE-like"/>
</dbReference>
<comment type="caution">
    <text evidence="7">The sequence shown here is derived from an EMBL/GenBank/DDBJ whole genome shotgun (WGS) entry which is preliminary data.</text>
</comment>
<dbReference type="GO" id="GO:0000139">
    <property type="term" value="C:Golgi membrane"/>
    <property type="evidence" value="ECO:0007669"/>
    <property type="project" value="InterPro"/>
</dbReference>
<dbReference type="InterPro" id="IPR007271">
    <property type="entry name" value="Nuc_sug_transpt"/>
</dbReference>
<keyword evidence="3 6" id="KW-1133">Transmembrane helix</keyword>
<evidence type="ECO:0000256" key="2">
    <source>
        <dbReference type="ARBA" id="ARBA00022692"/>
    </source>
</evidence>
<evidence type="ECO:0000256" key="6">
    <source>
        <dbReference type="SAM" id="Phobius"/>
    </source>
</evidence>
<dbReference type="Pfam" id="PF04142">
    <property type="entry name" value="Nuc_sug_transp"/>
    <property type="match status" value="1"/>
</dbReference>
<feature type="transmembrane region" description="Helical" evidence="6">
    <location>
        <begin position="270"/>
        <end position="292"/>
    </location>
</feature>
<dbReference type="AlphaFoldDB" id="A0A218Z249"/>
<reference evidence="7 8" key="1">
    <citation type="submission" date="2017-04" db="EMBL/GenBank/DDBJ databases">
        <title>Draft genome sequence of Marssonina coronaria NL1: causal agent of apple blotch.</title>
        <authorList>
            <person name="Cheng Q."/>
        </authorList>
    </citation>
    <scope>NUCLEOTIDE SEQUENCE [LARGE SCALE GENOMIC DNA]</scope>
    <source>
        <strain evidence="7 8">NL1</strain>
    </source>
</reference>
<name>A0A218Z249_9HELO</name>
<feature type="region of interest" description="Disordered" evidence="5">
    <location>
        <begin position="852"/>
        <end position="881"/>
    </location>
</feature>
<accession>A0A218Z249</accession>
<proteinExistence type="predicted"/>
<feature type="transmembrane region" description="Helical" evidence="6">
    <location>
        <begin position="331"/>
        <end position="351"/>
    </location>
</feature>
<evidence type="ECO:0000256" key="4">
    <source>
        <dbReference type="ARBA" id="ARBA00023136"/>
    </source>
</evidence>
<evidence type="ECO:0000256" key="5">
    <source>
        <dbReference type="SAM" id="MobiDB-lite"/>
    </source>
</evidence>
<feature type="compositionally biased region" description="Polar residues" evidence="5">
    <location>
        <begin position="870"/>
        <end position="881"/>
    </location>
</feature>
<dbReference type="OrthoDB" id="408493at2759"/>
<feature type="transmembrane region" description="Helical" evidence="6">
    <location>
        <begin position="357"/>
        <end position="374"/>
    </location>
</feature>
<keyword evidence="4 6" id="KW-0472">Membrane</keyword>
<dbReference type="Proteomes" id="UP000242519">
    <property type="component" value="Unassembled WGS sequence"/>
</dbReference>
<feature type="transmembrane region" description="Helical" evidence="6">
    <location>
        <begin position="236"/>
        <end position="258"/>
    </location>
</feature>
<dbReference type="EMBL" id="MZNU01000260">
    <property type="protein sequence ID" value="OWP01720.1"/>
    <property type="molecule type" value="Genomic_DNA"/>
</dbReference>
<feature type="transmembrane region" description="Helical" evidence="6">
    <location>
        <begin position="140"/>
        <end position="159"/>
    </location>
</feature>
<feature type="compositionally biased region" description="Basic and acidic residues" evidence="5">
    <location>
        <begin position="852"/>
        <end position="862"/>
    </location>
</feature>
<evidence type="ECO:0000256" key="3">
    <source>
        <dbReference type="ARBA" id="ARBA00022989"/>
    </source>
</evidence>